<dbReference type="Proteomes" id="UP000180175">
    <property type="component" value="Chromosome"/>
</dbReference>
<dbReference type="AlphaFoldDB" id="A0A1S2KV00"/>
<dbReference type="OrthoDB" id="2967013at2"/>
<evidence type="ECO:0000256" key="1">
    <source>
        <dbReference type="SAM" id="SignalP"/>
    </source>
</evidence>
<reference evidence="3 4" key="3">
    <citation type="journal article" date="2019" name="Int. J. Syst. Evol. Microbiol.">
        <title>Anaerobacillus isosaccharinicus sp. nov., an alkaliphilic bacterium which degrades isosaccharinic acid.</title>
        <authorList>
            <person name="Bassil N.M."/>
            <person name="Lloyd J.R."/>
        </authorList>
    </citation>
    <scope>NUCLEOTIDE SEQUENCE [LARGE SCALE GENOMIC DNA]</scope>
    <source>
        <strain evidence="3 4">NB2006</strain>
    </source>
</reference>
<reference evidence="3" key="4">
    <citation type="submission" date="2020-10" db="EMBL/GenBank/DDBJ databases">
        <authorList>
            <person name="Bassil N.M."/>
            <person name="Lloyd J.R."/>
        </authorList>
    </citation>
    <scope>NUCLEOTIDE SEQUENCE</scope>
    <source>
        <strain evidence="3">NB2006</strain>
    </source>
</reference>
<evidence type="ECO:0000313" key="2">
    <source>
        <dbReference type="EMBL" id="OIJ03493.1"/>
    </source>
</evidence>
<gene>
    <name evidence="3" type="ORF">AWH56_013620</name>
    <name evidence="2" type="ORF">AWH56_24620</name>
</gene>
<feature type="chain" id="PRO_5038296465" evidence="1">
    <location>
        <begin position="20"/>
        <end position="177"/>
    </location>
</feature>
<name>A0A1S2KV00_9BACI</name>
<evidence type="ECO:0000313" key="3">
    <source>
        <dbReference type="EMBL" id="QOY33796.1"/>
    </source>
</evidence>
<dbReference type="InterPro" id="IPR027304">
    <property type="entry name" value="Trigger_fact/SurA_dom_sf"/>
</dbReference>
<sequence>MLKKIGILFLIVLCSLLVACGGTNEVVDEGNVLITFSDVKITELDAENARVTPDENLHDAAKDLLFQEMMLVEAEKAGITYEEFDLDALVNQTKQMFEYDEEAIAFLTAKSELYTISPEEYIDTIWKDGLKKKLIGNKYLMEQIDFAQKDEAEVAIEIEQIRNELLKKYDDQIKYHF</sequence>
<accession>A0A1S2KV00</accession>
<dbReference type="SUPFAM" id="SSF109998">
    <property type="entry name" value="Triger factor/SurA peptide-binding domain-like"/>
    <property type="match status" value="1"/>
</dbReference>
<evidence type="ECO:0000313" key="4">
    <source>
        <dbReference type="Proteomes" id="UP000180175"/>
    </source>
</evidence>
<proteinExistence type="predicted"/>
<dbReference type="KEGG" id="aia:AWH56_013620"/>
<dbReference type="PROSITE" id="PS51257">
    <property type="entry name" value="PROKAR_LIPOPROTEIN"/>
    <property type="match status" value="1"/>
</dbReference>
<reference evidence="2 4" key="1">
    <citation type="submission" date="2016-10" db="EMBL/GenBank/DDBJ databases">
        <title>Draft genome sequences of four alkaliphilic bacteria belonging to the Anaerobacillus genus.</title>
        <authorList>
            <person name="Bassil N.M."/>
            <person name="Lloyd J.R."/>
        </authorList>
    </citation>
    <scope>NUCLEOTIDE SEQUENCE [LARGE SCALE GENOMIC DNA]</scope>
    <source>
        <strain evidence="2 4">NB2006</strain>
    </source>
</reference>
<protein>
    <submittedName>
        <fullName evidence="2">Uncharacterized protein</fullName>
    </submittedName>
</protein>
<keyword evidence="1" id="KW-0732">Signal</keyword>
<keyword evidence="4" id="KW-1185">Reference proteome</keyword>
<organism evidence="2 4">
    <name type="scientific">Anaerobacillus isosaccharinicus</name>
    <dbReference type="NCBI Taxonomy" id="1532552"/>
    <lineage>
        <taxon>Bacteria</taxon>
        <taxon>Bacillati</taxon>
        <taxon>Bacillota</taxon>
        <taxon>Bacilli</taxon>
        <taxon>Bacillales</taxon>
        <taxon>Bacillaceae</taxon>
        <taxon>Anaerobacillus</taxon>
    </lineage>
</organism>
<dbReference type="EMBL" id="CP063356">
    <property type="protein sequence ID" value="QOY33796.1"/>
    <property type="molecule type" value="Genomic_DNA"/>
</dbReference>
<dbReference type="RefSeq" id="WP_071319558.1">
    <property type="nucleotide sequence ID" value="NZ_CP063356.2"/>
</dbReference>
<feature type="signal peptide" evidence="1">
    <location>
        <begin position="1"/>
        <end position="19"/>
    </location>
</feature>
<dbReference type="EMBL" id="LQXD01000211">
    <property type="protein sequence ID" value="OIJ03493.1"/>
    <property type="molecule type" value="Genomic_DNA"/>
</dbReference>
<reference evidence="3 4" key="2">
    <citation type="journal article" date="2017" name="Genome Announc.">
        <title>Draft Genome Sequences of Four Alkaliphilic Bacteria Belonging to the Anaerobacillus Genus.</title>
        <authorList>
            <person name="Bassil N.M."/>
            <person name="Lloyd J.R."/>
        </authorList>
    </citation>
    <scope>NUCLEOTIDE SEQUENCE [LARGE SCALE GENOMIC DNA]</scope>
    <source>
        <strain evidence="3 4">NB2006</strain>
    </source>
</reference>